<feature type="compositionally biased region" description="Polar residues" evidence="1">
    <location>
        <begin position="392"/>
        <end position="401"/>
    </location>
</feature>
<evidence type="ECO:0000313" key="3">
    <source>
        <dbReference type="Proteomes" id="UP001147746"/>
    </source>
</evidence>
<dbReference type="PANTHER" id="PTHR38887">
    <property type="entry name" value="CHROMOSOME 21, WHOLE GENOME SHOTGUN SEQUENCE"/>
    <property type="match status" value="1"/>
</dbReference>
<feature type="compositionally biased region" description="Basic and acidic residues" evidence="1">
    <location>
        <begin position="62"/>
        <end position="74"/>
    </location>
</feature>
<dbReference type="EMBL" id="JAPZBO010000008">
    <property type="protein sequence ID" value="KAJ5308026.1"/>
    <property type="molecule type" value="Genomic_DNA"/>
</dbReference>
<dbReference type="PANTHER" id="PTHR38887:SF1">
    <property type="entry name" value="RAS MODIFICATION PROTEIN ERF4"/>
    <property type="match status" value="1"/>
</dbReference>
<accession>A0A9W9PSE8</accession>
<sequence length="413" mass="44693">MGLLRDAIGSALGANQVNNGLSGPRLPFGNKINNRDTGRLSSSAYRQSPSPSQGYSSYTNYDDQRDSSPDEMQGRIRRSLGPMRPRELDGQSFRQDNSAIGYQTSVVGPTPDQMQQWYNDDDRSQYPPLPPRYEATVFDGRDRYQGQPYDMSRAGDLGSTRDAGFRPLALPQIAYGDEQPFLRGYSRELGQYGISEQEFIGLLDAINVAIIPNPENQIFQKGANIAGWFLPGAAGIGLTVGQIGVGLGTAVGHASAVNQVLSSANLQLFLPRGLEICVGKTDDVGAEVGLASGSRQPNSYGLSPEERLGNFGNLIAPLSRVLPPSQQSGRNDPIAQLGRGLASRSNQKKIQKADKEMAKGKTKNINTLEGELKWLIVRRASADALAYWRNSAASNATQAQGQARPARQSGYSR</sequence>
<feature type="region of interest" description="Disordered" evidence="1">
    <location>
        <begin position="322"/>
        <end position="347"/>
    </location>
</feature>
<feature type="region of interest" description="Disordered" evidence="1">
    <location>
        <begin position="14"/>
        <end position="90"/>
    </location>
</feature>
<dbReference type="InterPro" id="IPR053221">
    <property type="entry name" value="Burnettramic_acid_biosynth"/>
</dbReference>
<reference evidence="2" key="1">
    <citation type="submission" date="2022-12" db="EMBL/GenBank/DDBJ databases">
        <authorList>
            <person name="Petersen C."/>
        </authorList>
    </citation>
    <scope>NUCLEOTIDE SEQUENCE</scope>
    <source>
        <strain evidence="2">IBT 21472</strain>
    </source>
</reference>
<organism evidence="2 3">
    <name type="scientific">Penicillium atrosanguineum</name>
    <dbReference type="NCBI Taxonomy" id="1132637"/>
    <lineage>
        <taxon>Eukaryota</taxon>
        <taxon>Fungi</taxon>
        <taxon>Dikarya</taxon>
        <taxon>Ascomycota</taxon>
        <taxon>Pezizomycotina</taxon>
        <taxon>Eurotiomycetes</taxon>
        <taxon>Eurotiomycetidae</taxon>
        <taxon>Eurotiales</taxon>
        <taxon>Aspergillaceae</taxon>
        <taxon>Penicillium</taxon>
    </lineage>
</organism>
<gene>
    <name evidence="2" type="ORF">N7476_008682</name>
</gene>
<name>A0A9W9PSE8_9EURO</name>
<dbReference type="Proteomes" id="UP001147746">
    <property type="component" value="Unassembled WGS sequence"/>
</dbReference>
<dbReference type="AlphaFoldDB" id="A0A9W9PSE8"/>
<proteinExistence type="predicted"/>
<protein>
    <submittedName>
        <fullName evidence="2">Uncharacterized protein</fullName>
    </submittedName>
</protein>
<dbReference type="OrthoDB" id="3068835at2759"/>
<reference evidence="2" key="2">
    <citation type="journal article" date="2023" name="IMA Fungus">
        <title>Comparative genomic study of the Penicillium genus elucidates a diverse pangenome and 15 lateral gene transfer events.</title>
        <authorList>
            <person name="Petersen C."/>
            <person name="Sorensen T."/>
            <person name="Nielsen M.R."/>
            <person name="Sondergaard T.E."/>
            <person name="Sorensen J.L."/>
            <person name="Fitzpatrick D.A."/>
            <person name="Frisvad J.C."/>
            <person name="Nielsen K.L."/>
        </authorList>
    </citation>
    <scope>NUCLEOTIDE SEQUENCE</scope>
    <source>
        <strain evidence="2">IBT 21472</strain>
    </source>
</reference>
<feature type="compositionally biased region" description="Low complexity" evidence="1">
    <location>
        <begin position="41"/>
        <end position="58"/>
    </location>
</feature>
<keyword evidence="3" id="KW-1185">Reference proteome</keyword>
<comment type="caution">
    <text evidence="2">The sequence shown here is derived from an EMBL/GenBank/DDBJ whole genome shotgun (WGS) entry which is preliminary data.</text>
</comment>
<evidence type="ECO:0000313" key="2">
    <source>
        <dbReference type="EMBL" id="KAJ5308026.1"/>
    </source>
</evidence>
<evidence type="ECO:0000256" key="1">
    <source>
        <dbReference type="SAM" id="MobiDB-lite"/>
    </source>
</evidence>
<feature type="region of interest" description="Disordered" evidence="1">
    <location>
        <begin position="392"/>
        <end position="413"/>
    </location>
</feature>